<name>A0A518ICQ5_9PLAN</name>
<dbReference type="AlphaFoldDB" id="A0A518ICQ5"/>
<accession>A0A518ICQ5</accession>
<sequence length="215" mass="24067">MQLQQQTLFDGLETEFPEQTESLVYVDHYQDCSHLFVDPETPLDELHSFAESLNLPGSAYKTTGAIPHYRLNKSQRNKALELGAMSCDDAGVDAMTHAWKLPVIGICVTVSADPSVKISKDVRRTFGFRDLQPGALLKAAVRTQGQLGVTIKVIRVVATRKEALSKMEHDHEYGRREAAREGYPHLSGKEFVNCFCKKYKVIPATPVTRIEFTDV</sequence>
<keyword evidence="3" id="KW-1185">Reference proteome</keyword>
<evidence type="ECO:0000313" key="3">
    <source>
        <dbReference type="Proteomes" id="UP000318313"/>
    </source>
</evidence>
<dbReference type="OrthoDB" id="291069at2"/>
<proteinExistence type="predicted"/>
<dbReference type="InterPro" id="IPR025109">
    <property type="entry name" value="DUF4031"/>
</dbReference>
<dbReference type="RefSeq" id="WP_145309596.1">
    <property type="nucleotide sequence ID" value="NZ_CP037452.1"/>
</dbReference>
<evidence type="ECO:0000259" key="1">
    <source>
        <dbReference type="Pfam" id="PF13223"/>
    </source>
</evidence>
<dbReference type="KEGG" id="gfm:Enr17x_28650"/>
<organism evidence="2 3">
    <name type="scientific">Gimesia fumaroli</name>
    <dbReference type="NCBI Taxonomy" id="2527976"/>
    <lineage>
        <taxon>Bacteria</taxon>
        <taxon>Pseudomonadati</taxon>
        <taxon>Planctomycetota</taxon>
        <taxon>Planctomycetia</taxon>
        <taxon>Planctomycetales</taxon>
        <taxon>Planctomycetaceae</taxon>
        <taxon>Gimesia</taxon>
    </lineage>
</organism>
<gene>
    <name evidence="2" type="ORF">Enr17x_28650</name>
</gene>
<reference evidence="2 3" key="1">
    <citation type="submission" date="2019-03" db="EMBL/GenBank/DDBJ databases">
        <title>Deep-cultivation of Planctomycetes and their phenomic and genomic characterization uncovers novel biology.</title>
        <authorList>
            <person name="Wiegand S."/>
            <person name="Jogler M."/>
            <person name="Boedeker C."/>
            <person name="Pinto D."/>
            <person name="Vollmers J."/>
            <person name="Rivas-Marin E."/>
            <person name="Kohn T."/>
            <person name="Peeters S.H."/>
            <person name="Heuer A."/>
            <person name="Rast P."/>
            <person name="Oberbeckmann S."/>
            <person name="Bunk B."/>
            <person name="Jeske O."/>
            <person name="Meyerdierks A."/>
            <person name="Storesund J.E."/>
            <person name="Kallscheuer N."/>
            <person name="Luecker S."/>
            <person name="Lage O.M."/>
            <person name="Pohl T."/>
            <person name="Merkel B.J."/>
            <person name="Hornburger P."/>
            <person name="Mueller R.-W."/>
            <person name="Bruemmer F."/>
            <person name="Labrenz M."/>
            <person name="Spormann A.M."/>
            <person name="Op den Camp H."/>
            <person name="Overmann J."/>
            <person name="Amann R."/>
            <person name="Jetten M.S.M."/>
            <person name="Mascher T."/>
            <person name="Medema M.H."/>
            <person name="Devos D.P."/>
            <person name="Kaster A.-K."/>
            <person name="Ovreas L."/>
            <person name="Rohde M."/>
            <person name="Galperin M.Y."/>
            <person name="Jogler C."/>
        </authorList>
    </citation>
    <scope>NUCLEOTIDE SEQUENCE [LARGE SCALE GENOMIC DNA]</scope>
    <source>
        <strain evidence="2 3">Enr17</strain>
    </source>
</reference>
<feature type="domain" description="DUF4031" evidence="1">
    <location>
        <begin position="30"/>
        <end position="89"/>
    </location>
</feature>
<evidence type="ECO:0000313" key="2">
    <source>
        <dbReference type="EMBL" id="QDV50820.1"/>
    </source>
</evidence>
<dbReference type="EMBL" id="CP037452">
    <property type="protein sequence ID" value="QDV50820.1"/>
    <property type="molecule type" value="Genomic_DNA"/>
</dbReference>
<dbReference type="Pfam" id="PF13223">
    <property type="entry name" value="DUF4031"/>
    <property type="match status" value="1"/>
</dbReference>
<dbReference type="Proteomes" id="UP000318313">
    <property type="component" value="Chromosome"/>
</dbReference>
<protein>
    <recommendedName>
        <fullName evidence="1">DUF4031 domain-containing protein</fullName>
    </recommendedName>
</protein>